<evidence type="ECO:0000256" key="4">
    <source>
        <dbReference type="ARBA" id="ARBA00022723"/>
    </source>
</evidence>
<dbReference type="Gene3D" id="1.10.630.10">
    <property type="entry name" value="Cytochrome P450"/>
    <property type="match status" value="4"/>
</dbReference>
<dbReference type="EMBL" id="JANIIK010000047">
    <property type="protein sequence ID" value="KAJ3601239.1"/>
    <property type="molecule type" value="Genomic_DNA"/>
</dbReference>
<evidence type="ECO:0000256" key="5">
    <source>
        <dbReference type="ARBA" id="ARBA00023004"/>
    </source>
</evidence>
<dbReference type="InterPro" id="IPR002401">
    <property type="entry name" value="Cyt_P450_E_grp-I"/>
</dbReference>
<comment type="caution">
    <text evidence="8">The sequence shown here is derived from an EMBL/GenBank/DDBJ whole genome shotgun (WGS) entry which is preliminary data.</text>
</comment>
<dbReference type="AlphaFoldDB" id="A0A9Q0IJM4"/>
<dbReference type="GO" id="GO:0006805">
    <property type="term" value="P:xenobiotic metabolic process"/>
    <property type="evidence" value="ECO:0007669"/>
    <property type="project" value="TreeGrafter"/>
</dbReference>
<dbReference type="PANTHER" id="PTHR24300:SF319">
    <property type="entry name" value="CYTOCHROME P450, FAMILY 2, SUBFAMILY AC, POLYPEPTIDE 1"/>
    <property type="match status" value="1"/>
</dbReference>
<comment type="similarity">
    <text evidence="2">Belongs to the cytochrome P450 family.</text>
</comment>
<gene>
    <name evidence="8" type="ORF">NHX12_032212</name>
</gene>
<evidence type="ECO:0000256" key="3">
    <source>
        <dbReference type="ARBA" id="ARBA00022617"/>
    </source>
</evidence>
<proteinExistence type="inferred from homology"/>
<dbReference type="OrthoDB" id="2789670at2759"/>
<keyword evidence="7" id="KW-0812">Transmembrane</keyword>
<dbReference type="GO" id="GO:0005737">
    <property type="term" value="C:cytoplasm"/>
    <property type="evidence" value="ECO:0007669"/>
    <property type="project" value="TreeGrafter"/>
</dbReference>
<name>A0A9Q0IJM4_9TELE</name>
<reference evidence="8" key="1">
    <citation type="submission" date="2022-07" db="EMBL/GenBank/DDBJ databases">
        <title>Chromosome-level genome of Muraenolepis orangiensis.</title>
        <authorList>
            <person name="Kim J."/>
        </authorList>
    </citation>
    <scope>NUCLEOTIDE SEQUENCE</scope>
    <source>
        <strain evidence="8">KU_S4_2022</strain>
        <tissue evidence="8">Muscle</tissue>
    </source>
</reference>
<dbReference type="PRINTS" id="PR00463">
    <property type="entry name" value="EP450I"/>
</dbReference>
<keyword evidence="5 6" id="KW-0408">Iron</keyword>
<organism evidence="8 9">
    <name type="scientific">Muraenolepis orangiensis</name>
    <name type="common">Patagonian moray cod</name>
    <dbReference type="NCBI Taxonomy" id="630683"/>
    <lineage>
        <taxon>Eukaryota</taxon>
        <taxon>Metazoa</taxon>
        <taxon>Chordata</taxon>
        <taxon>Craniata</taxon>
        <taxon>Vertebrata</taxon>
        <taxon>Euteleostomi</taxon>
        <taxon>Actinopterygii</taxon>
        <taxon>Neopterygii</taxon>
        <taxon>Teleostei</taxon>
        <taxon>Neoteleostei</taxon>
        <taxon>Acanthomorphata</taxon>
        <taxon>Zeiogadaria</taxon>
        <taxon>Gadariae</taxon>
        <taxon>Gadiformes</taxon>
        <taxon>Muraenolepidoidei</taxon>
        <taxon>Muraenolepididae</taxon>
        <taxon>Muraenolepis</taxon>
    </lineage>
</organism>
<dbReference type="GO" id="GO:0016712">
    <property type="term" value="F:oxidoreductase activity, acting on paired donors, with incorporation or reduction of molecular oxygen, reduced flavin or flavoprotein as one donor, and incorporation of one atom of oxygen"/>
    <property type="evidence" value="ECO:0007669"/>
    <property type="project" value="TreeGrafter"/>
</dbReference>
<sequence>MELLQVLHSMTSVTLLGAVIFLLVLFFSRSRNLEQRKEPPGPRPLPLIGNLLQLDFMKPHITLWELSKKFGHVFTVYLGPKKVVVLAGYKTVKQALVNNAEEFGERELIQIFKSSGGPGIIFANGESWKEMRRFALTTLRDFGMGKKISEAKMIEECQNLMEVFEQYKGKAFDTTQSINYAIANIISSIVYGSRFEYDDPEFIAMVKRTNESVRLAGSPSVQIYNMFPWLGKWFGSSGVCGCIPDPPEDSGGQLQEELSSMIGNRQVRVEDRKNLPYTDAVIHEIQRLANIFPMSLPHTTSQDITFQGYFIKKGTVVYPLLTSVLWDETEWESPLSFNPSHFLDKDGKFVKRDAFMPFSAGRRACVGESLARMELFLFFTTLLQHYRFTPPPGVTEDELDLTPTLGLILNPSPHQLSRNLEQRKEPPGPRPLPLIGNLLQLDFMKPHITLWELSKKFGHVFTVYLGPKKVVVLAGYKTVKQALVNNAEEFGERELIQIFKSSGGHGIIFANGESWKEMRRFALTTLRDFGMGKKISEEKMIEECQNLMEVFEQYKGKAFDTTQSINYAVSNIISSIVYGSRFEYDDPEFIAMVKRTNESIRLAGSPSVQIYNMFPWLGKWFGSSGVCGCIPDPPEDSGGQLQEELSSMIGSRQVRVEDRKNLPYTDAVIHEIQRLANVFPMSLPHTTSQDITFQGYFIKKGTVVYPLLTSVLWDETEWETPLSFNPSHFLDKDGKFVKRDAFMPFSAGCVGESLARMELFLFFTTLLQHYRFTPPPGVTEDELDLTPTLGLILNPSTHQLCAHCRD</sequence>
<dbReference type="InterPro" id="IPR017972">
    <property type="entry name" value="Cyt_P450_CS"/>
</dbReference>
<keyword evidence="4 6" id="KW-0479">Metal-binding</keyword>
<dbReference type="PROSITE" id="PS00086">
    <property type="entry name" value="CYTOCHROME_P450"/>
    <property type="match status" value="1"/>
</dbReference>
<evidence type="ECO:0008006" key="10">
    <source>
        <dbReference type="Google" id="ProtNLM"/>
    </source>
</evidence>
<evidence type="ECO:0000256" key="2">
    <source>
        <dbReference type="ARBA" id="ARBA00010617"/>
    </source>
</evidence>
<dbReference type="Pfam" id="PF00067">
    <property type="entry name" value="p450"/>
    <property type="match status" value="4"/>
</dbReference>
<evidence type="ECO:0000256" key="6">
    <source>
        <dbReference type="PIRSR" id="PIRSR602401-1"/>
    </source>
</evidence>
<evidence type="ECO:0000313" key="8">
    <source>
        <dbReference type="EMBL" id="KAJ3601239.1"/>
    </source>
</evidence>
<keyword evidence="7" id="KW-1133">Transmembrane helix</keyword>
<dbReference type="GO" id="GO:0005506">
    <property type="term" value="F:iron ion binding"/>
    <property type="evidence" value="ECO:0007669"/>
    <property type="project" value="InterPro"/>
</dbReference>
<keyword evidence="7" id="KW-0472">Membrane</keyword>
<dbReference type="InterPro" id="IPR050182">
    <property type="entry name" value="Cytochrome_P450_fam2"/>
</dbReference>
<evidence type="ECO:0000256" key="7">
    <source>
        <dbReference type="SAM" id="Phobius"/>
    </source>
</evidence>
<keyword evidence="3 6" id="KW-0349">Heme</keyword>
<dbReference type="InterPro" id="IPR036396">
    <property type="entry name" value="Cyt_P450_sf"/>
</dbReference>
<evidence type="ECO:0000256" key="1">
    <source>
        <dbReference type="ARBA" id="ARBA00001971"/>
    </source>
</evidence>
<dbReference type="FunFam" id="1.10.630.10:FF:000208">
    <property type="entry name" value="Cytochrome P450, family 2, subfamily k, polypeptide 20"/>
    <property type="match status" value="2"/>
</dbReference>
<dbReference type="InterPro" id="IPR001128">
    <property type="entry name" value="Cyt_P450"/>
</dbReference>
<dbReference type="Proteomes" id="UP001148018">
    <property type="component" value="Unassembled WGS sequence"/>
</dbReference>
<keyword evidence="9" id="KW-1185">Reference proteome</keyword>
<dbReference type="GO" id="GO:0006082">
    <property type="term" value="P:organic acid metabolic process"/>
    <property type="evidence" value="ECO:0007669"/>
    <property type="project" value="TreeGrafter"/>
</dbReference>
<feature type="transmembrane region" description="Helical" evidence="7">
    <location>
        <begin position="6"/>
        <end position="27"/>
    </location>
</feature>
<dbReference type="SUPFAM" id="SSF48264">
    <property type="entry name" value="Cytochrome P450"/>
    <property type="match status" value="2"/>
</dbReference>
<accession>A0A9Q0IJM4</accession>
<comment type="cofactor">
    <cofactor evidence="1 6">
        <name>heme</name>
        <dbReference type="ChEBI" id="CHEBI:30413"/>
    </cofactor>
</comment>
<feature type="binding site" description="axial binding residue" evidence="6">
    <location>
        <position position="365"/>
    </location>
    <ligand>
        <name>heme</name>
        <dbReference type="ChEBI" id="CHEBI:30413"/>
    </ligand>
    <ligandPart>
        <name>Fe</name>
        <dbReference type="ChEBI" id="CHEBI:18248"/>
    </ligandPart>
</feature>
<evidence type="ECO:0000313" key="9">
    <source>
        <dbReference type="Proteomes" id="UP001148018"/>
    </source>
</evidence>
<protein>
    <recommendedName>
        <fullName evidence="10">Cytochrome P450</fullName>
    </recommendedName>
</protein>
<dbReference type="GO" id="GO:0020037">
    <property type="term" value="F:heme binding"/>
    <property type="evidence" value="ECO:0007669"/>
    <property type="project" value="InterPro"/>
</dbReference>
<dbReference type="PRINTS" id="PR00385">
    <property type="entry name" value="P450"/>
</dbReference>
<dbReference type="PANTHER" id="PTHR24300">
    <property type="entry name" value="CYTOCHROME P450 508A4-RELATED"/>
    <property type="match status" value="1"/>
</dbReference>